<reference evidence="1" key="1">
    <citation type="submission" date="2016-05" db="EMBL/GenBank/DDBJ databases">
        <authorList>
            <person name="Lavstsen T."/>
            <person name="Jespersen J.S."/>
        </authorList>
    </citation>
    <scope>NUCLEOTIDE SEQUENCE</scope>
    <source>
        <tissue evidence="1">Brain</tissue>
    </source>
</reference>
<organism evidence="1">
    <name type="scientific">Nothobranchius pienaari</name>
    <dbReference type="NCBI Taxonomy" id="704102"/>
    <lineage>
        <taxon>Eukaryota</taxon>
        <taxon>Metazoa</taxon>
        <taxon>Chordata</taxon>
        <taxon>Craniata</taxon>
        <taxon>Vertebrata</taxon>
        <taxon>Euteleostomi</taxon>
        <taxon>Actinopterygii</taxon>
        <taxon>Neopterygii</taxon>
        <taxon>Teleostei</taxon>
        <taxon>Neoteleostei</taxon>
        <taxon>Acanthomorphata</taxon>
        <taxon>Ovalentaria</taxon>
        <taxon>Atherinomorphae</taxon>
        <taxon>Cyprinodontiformes</taxon>
        <taxon>Nothobranchiidae</taxon>
        <taxon>Nothobranchius</taxon>
    </lineage>
</organism>
<feature type="non-terminal residue" evidence="1">
    <location>
        <position position="1"/>
    </location>
</feature>
<dbReference type="EMBL" id="HAEG01009994">
    <property type="protein sequence ID" value="SBR85951.1"/>
    <property type="molecule type" value="Transcribed_RNA"/>
</dbReference>
<dbReference type="AlphaFoldDB" id="A0A1A8PXH6"/>
<accession>A0A1A8PXH6</accession>
<sequence>FKLGSAFMQNQLWLTAELKKVTLSAKYYVAGLHWSP</sequence>
<evidence type="ECO:0000313" key="1">
    <source>
        <dbReference type="EMBL" id="SBR85951.1"/>
    </source>
</evidence>
<feature type="non-terminal residue" evidence="1">
    <location>
        <position position="36"/>
    </location>
</feature>
<protein>
    <submittedName>
        <fullName evidence="1">Uncharacterized protein</fullName>
    </submittedName>
</protein>
<reference evidence="1" key="2">
    <citation type="submission" date="2016-06" db="EMBL/GenBank/DDBJ databases">
        <title>The genome of a short-lived fish provides insights into sex chromosome evolution and the genetic control of aging.</title>
        <authorList>
            <person name="Reichwald K."/>
            <person name="Felder M."/>
            <person name="Petzold A."/>
            <person name="Koch P."/>
            <person name="Groth M."/>
            <person name="Platzer M."/>
        </authorList>
    </citation>
    <scope>NUCLEOTIDE SEQUENCE</scope>
    <source>
        <tissue evidence="1">Brain</tissue>
    </source>
</reference>
<gene>
    <name evidence="1" type="primary">Nfu_g_1_017742</name>
</gene>
<proteinExistence type="predicted"/>
<name>A0A1A8PXH6_9TELE</name>